<dbReference type="Pfam" id="PF00149">
    <property type="entry name" value="Metallophos"/>
    <property type="match status" value="1"/>
</dbReference>
<reference evidence="2 3" key="1">
    <citation type="submission" date="2019-07" db="EMBL/GenBank/DDBJ databases">
        <title>complete genome sequencing of Ornithinimicrobium sp. H23M54.</title>
        <authorList>
            <person name="Bae J.-W."/>
            <person name="Lee S.-Y."/>
        </authorList>
    </citation>
    <scope>NUCLEOTIDE SEQUENCE [LARGE SCALE GENOMIC DNA]</scope>
    <source>
        <strain evidence="2 3">H23M54</strain>
    </source>
</reference>
<accession>A0A516GEK8</accession>
<gene>
    <name evidence="2" type="ORF">FNH13_17895</name>
</gene>
<dbReference type="PANTHER" id="PTHR31302:SF20">
    <property type="entry name" value="CONSERVED PROTEIN"/>
    <property type="match status" value="1"/>
</dbReference>
<dbReference type="SUPFAM" id="SSF56300">
    <property type="entry name" value="Metallo-dependent phosphatases"/>
    <property type="match status" value="1"/>
</dbReference>
<dbReference type="KEGG" id="orz:FNH13_17895"/>
<dbReference type="Gene3D" id="3.60.21.10">
    <property type="match status" value="1"/>
</dbReference>
<evidence type="ECO:0000313" key="3">
    <source>
        <dbReference type="Proteomes" id="UP000315395"/>
    </source>
</evidence>
<dbReference type="InterPro" id="IPR004843">
    <property type="entry name" value="Calcineurin-like_PHP"/>
</dbReference>
<dbReference type="InterPro" id="IPR051158">
    <property type="entry name" value="Metallophosphoesterase_sf"/>
</dbReference>
<dbReference type="AlphaFoldDB" id="A0A516GEK8"/>
<proteinExistence type="predicted"/>
<dbReference type="GO" id="GO:0016020">
    <property type="term" value="C:membrane"/>
    <property type="evidence" value="ECO:0007669"/>
    <property type="project" value="GOC"/>
</dbReference>
<dbReference type="GO" id="GO:0008758">
    <property type="term" value="F:UDP-2,3-diacylglucosamine hydrolase activity"/>
    <property type="evidence" value="ECO:0007669"/>
    <property type="project" value="TreeGrafter"/>
</dbReference>
<evidence type="ECO:0000259" key="1">
    <source>
        <dbReference type="Pfam" id="PF00149"/>
    </source>
</evidence>
<protein>
    <submittedName>
        <fullName evidence="2">Metallophosphoesterase</fullName>
    </submittedName>
</protein>
<dbReference type="EMBL" id="CP041616">
    <property type="protein sequence ID" value="QDO89967.1"/>
    <property type="molecule type" value="Genomic_DNA"/>
</dbReference>
<organism evidence="2 3">
    <name type="scientific">Ornithinimicrobium ciconiae</name>
    <dbReference type="NCBI Taxonomy" id="2594265"/>
    <lineage>
        <taxon>Bacteria</taxon>
        <taxon>Bacillati</taxon>
        <taxon>Actinomycetota</taxon>
        <taxon>Actinomycetes</taxon>
        <taxon>Micrococcales</taxon>
        <taxon>Ornithinimicrobiaceae</taxon>
        <taxon>Ornithinimicrobium</taxon>
    </lineage>
</organism>
<dbReference type="Proteomes" id="UP000315395">
    <property type="component" value="Chromosome"/>
</dbReference>
<sequence>MGPVSHRLPVPVAGICDDHGVIPVWRGAAGLAGLGAGVLAWSTLVEPRAFVLREFEVPVLPSGARPVRVLHLSDLHLVPGQRTKQDWVRSLAELEPELVVTTGDNLAHQDAVPAVLDTYRDLLDIPGVFVLGSNDYYPPTPKNPLRYFNDSHEKGEALTTRRLPTQDLVDGFTRTGWLDLTNARGRLELGELSVEFVGVDDPHLEYDDYGTVAGPAAPGTDLFVGVTHAPYQRVLDAMVTDGAALILAGHTHGGQVCIPFYGALVTNCDLDTRRVKGLSRWWPGAGSTPSDAAPPDASWLEVSAGLGASPYSPFRFACRPEATLLTLV</sequence>
<dbReference type="GO" id="GO:0009245">
    <property type="term" value="P:lipid A biosynthetic process"/>
    <property type="evidence" value="ECO:0007669"/>
    <property type="project" value="TreeGrafter"/>
</dbReference>
<name>A0A516GEK8_9MICO</name>
<dbReference type="PANTHER" id="PTHR31302">
    <property type="entry name" value="TRANSMEMBRANE PROTEIN WITH METALLOPHOSPHOESTERASE DOMAIN-RELATED"/>
    <property type="match status" value="1"/>
</dbReference>
<feature type="domain" description="Calcineurin-like phosphoesterase" evidence="1">
    <location>
        <begin position="68"/>
        <end position="253"/>
    </location>
</feature>
<evidence type="ECO:0000313" key="2">
    <source>
        <dbReference type="EMBL" id="QDO89967.1"/>
    </source>
</evidence>
<dbReference type="InterPro" id="IPR029052">
    <property type="entry name" value="Metallo-depent_PP-like"/>
</dbReference>
<dbReference type="OrthoDB" id="9780884at2"/>
<keyword evidence="3" id="KW-1185">Reference proteome</keyword>